<evidence type="ECO:0000313" key="2">
    <source>
        <dbReference type="EMBL" id="MCD8741322.1"/>
    </source>
</evidence>
<dbReference type="Proteomes" id="UP001199919">
    <property type="component" value="Unassembled WGS sequence"/>
</dbReference>
<gene>
    <name evidence="2" type="ORF">LT679_11970</name>
</gene>
<evidence type="ECO:0000256" key="1">
    <source>
        <dbReference type="SAM" id="Phobius"/>
    </source>
</evidence>
<feature type="transmembrane region" description="Helical" evidence="1">
    <location>
        <begin position="76"/>
        <end position="95"/>
    </location>
</feature>
<accession>A0ABS8U3V8</accession>
<sequence length="143" mass="15833">MSSSLKYSLKTVGASILLSPVAALLTNGLKDPSSLVFLYFLMVFFGAIAAIPIFILFWPVCHWLNTFVNNNYIKKSILSLLTAVLIAADFYFIHYDLGPDGPEFNDVAAFAVCYILCCCSAIWYYNIKPSLTASEVKPVSQQI</sequence>
<organism evidence="2 3">
    <name type="scientific">Mucilaginibacter roseus</name>
    <dbReference type="NCBI Taxonomy" id="1528868"/>
    <lineage>
        <taxon>Bacteria</taxon>
        <taxon>Pseudomonadati</taxon>
        <taxon>Bacteroidota</taxon>
        <taxon>Sphingobacteriia</taxon>
        <taxon>Sphingobacteriales</taxon>
        <taxon>Sphingobacteriaceae</taxon>
        <taxon>Mucilaginibacter</taxon>
    </lineage>
</organism>
<dbReference type="RefSeq" id="WP_232177828.1">
    <property type="nucleotide sequence ID" value="NZ_JAJPWV010000003.1"/>
</dbReference>
<keyword evidence="3" id="KW-1185">Reference proteome</keyword>
<keyword evidence="1" id="KW-0472">Membrane</keyword>
<evidence type="ECO:0000313" key="3">
    <source>
        <dbReference type="Proteomes" id="UP001199919"/>
    </source>
</evidence>
<protein>
    <submittedName>
        <fullName evidence="2">Uncharacterized protein</fullName>
    </submittedName>
</protein>
<feature type="transmembrane region" description="Helical" evidence="1">
    <location>
        <begin position="39"/>
        <end position="64"/>
    </location>
</feature>
<reference evidence="2 3" key="1">
    <citation type="submission" date="2021-12" db="EMBL/GenBank/DDBJ databases">
        <title>Mucilaginibacter roseus genome.</title>
        <authorList>
            <person name="Ferreira J.R."/>
            <person name="Newman J.D."/>
        </authorList>
    </citation>
    <scope>NUCLEOTIDE SEQUENCE [LARGE SCALE GENOMIC DNA]</scope>
    <source>
        <strain evidence="2 3">LMG 28454</strain>
    </source>
</reference>
<feature type="transmembrane region" description="Helical" evidence="1">
    <location>
        <begin position="107"/>
        <end position="127"/>
    </location>
</feature>
<proteinExistence type="predicted"/>
<keyword evidence="1" id="KW-0812">Transmembrane</keyword>
<keyword evidence="1" id="KW-1133">Transmembrane helix</keyword>
<name>A0ABS8U3V8_9SPHI</name>
<comment type="caution">
    <text evidence="2">The sequence shown here is derived from an EMBL/GenBank/DDBJ whole genome shotgun (WGS) entry which is preliminary data.</text>
</comment>
<dbReference type="EMBL" id="JAJPWV010000003">
    <property type="protein sequence ID" value="MCD8741322.1"/>
    <property type="molecule type" value="Genomic_DNA"/>
</dbReference>